<dbReference type="KEGG" id="yli:2910411"/>
<name>A0A1D8NCP6_YARLL</name>
<gene>
    <name evidence="5" type="ORF">B0I71DRAFT_131118</name>
    <name evidence="4" type="ORF">YALI1_D00996g</name>
</gene>
<dbReference type="Proteomes" id="UP000182444">
    <property type="component" value="Chromosome 1D"/>
</dbReference>
<dbReference type="GO" id="GO:0030686">
    <property type="term" value="C:90S preribosome"/>
    <property type="evidence" value="ECO:0007669"/>
    <property type="project" value="EnsemblFungi"/>
</dbReference>
<evidence type="ECO:0000259" key="3">
    <source>
        <dbReference type="Pfam" id="PF12936"/>
    </source>
</evidence>
<evidence type="ECO:0000256" key="2">
    <source>
        <dbReference type="SAM" id="MobiDB-lite"/>
    </source>
</evidence>
<feature type="region of interest" description="Disordered" evidence="2">
    <location>
        <begin position="390"/>
        <end position="448"/>
    </location>
</feature>
<dbReference type="EMBL" id="KZ858982">
    <property type="protein sequence ID" value="RDW26249.1"/>
    <property type="molecule type" value="Genomic_DNA"/>
</dbReference>
<dbReference type="PANTHER" id="PTHR14490">
    <property type="entry name" value="ZINC FINGER, ZZ TYPE"/>
    <property type="match status" value="1"/>
</dbReference>
<evidence type="ECO:0000313" key="5">
    <source>
        <dbReference type="EMBL" id="RDW26249.1"/>
    </source>
</evidence>
<reference evidence="5 7" key="2">
    <citation type="submission" date="2018-07" db="EMBL/GenBank/DDBJ databases">
        <title>Draft Genome Assemblies for Five Robust Yarrowia lipolytica Strains Exhibiting High Lipid Production and Pentose Sugar Utilization and Sugar Alcohol Secretion from Undetoxified Lignocellulosic Biomass Hydrolysates.</title>
        <authorList>
            <consortium name="DOE Joint Genome Institute"/>
            <person name="Walker C."/>
            <person name="Ryu S."/>
            <person name="Na H."/>
            <person name="Zane M."/>
            <person name="LaButti K."/>
            <person name="Lipzen A."/>
            <person name="Haridas S."/>
            <person name="Barry K."/>
            <person name="Grigoriev I.V."/>
            <person name="Quarterman J."/>
            <person name="Slininger P."/>
            <person name="Dien B."/>
            <person name="Trinh C.T."/>
        </authorList>
    </citation>
    <scope>NUCLEOTIDE SEQUENCE [LARGE SCALE GENOMIC DNA]</scope>
    <source>
        <strain evidence="5 7">YB392</strain>
    </source>
</reference>
<feature type="compositionally biased region" description="Basic and acidic residues" evidence="2">
    <location>
        <begin position="190"/>
        <end position="203"/>
    </location>
</feature>
<dbReference type="EMBL" id="CP017556">
    <property type="protein sequence ID" value="AOW03403.1"/>
    <property type="molecule type" value="Genomic_DNA"/>
</dbReference>
<feature type="compositionally biased region" description="Acidic residues" evidence="2">
    <location>
        <begin position="204"/>
        <end position="216"/>
    </location>
</feature>
<feature type="compositionally biased region" description="Acidic residues" evidence="2">
    <location>
        <begin position="42"/>
        <end position="53"/>
    </location>
</feature>
<feature type="compositionally biased region" description="Basic and acidic residues" evidence="2">
    <location>
        <begin position="304"/>
        <end position="335"/>
    </location>
</feature>
<evidence type="ECO:0000313" key="4">
    <source>
        <dbReference type="EMBL" id="AOW03403.1"/>
    </source>
</evidence>
<feature type="region of interest" description="Disordered" evidence="2">
    <location>
        <begin position="185"/>
        <end position="335"/>
    </location>
</feature>
<feature type="compositionally biased region" description="Acidic residues" evidence="2">
    <location>
        <begin position="402"/>
        <end position="426"/>
    </location>
</feature>
<feature type="compositionally biased region" description="Acidic residues" evidence="2">
    <location>
        <begin position="265"/>
        <end position="282"/>
    </location>
</feature>
<feature type="domain" description="Kri1-like C-terminal" evidence="3">
    <location>
        <begin position="455"/>
        <end position="551"/>
    </location>
</feature>
<reference evidence="4 6" key="1">
    <citation type="journal article" date="2016" name="PLoS ONE">
        <title>Sequence Assembly of Yarrowia lipolytica Strain W29/CLIB89 Shows Transposable Element Diversity.</title>
        <authorList>
            <person name="Magnan C."/>
            <person name="Yu J."/>
            <person name="Chang I."/>
            <person name="Jahn E."/>
            <person name="Kanomata Y."/>
            <person name="Wu J."/>
            <person name="Zeller M."/>
            <person name="Oakes M."/>
            <person name="Baldi P."/>
            <person name="Sandmeyer S."/>
        </authorList>
    </citation>
    <scope>NUCLEOTIDE SEQUENCE [LARGE SCALE GENOMIC DNA]</scope>
    <source>
        <strain evidence="4">CLIB89</strain>
        <strain evidence="6">CLIB89(W29)</strain>
    </source>
</reference>
<dbReference type="InterPro" id="IPR018034">
    <property type="entry name" value="Kri1"/>
</dbReference>
<dbReference type="InterPro" id="IPR024626">
    <property type="entry name" value="Kri1-like_C"/>
</dbReference>
<dbReference type="Pfam" id="PF12936">
    <property type="entry name" value="Kri1_C"/>
    <property type="match status" value="1"/>
</dbReference>
<dbReference type="eggNOG" id="KOG2409">
    <property type="taxonomic scope" value="Eukaryota"/>
</dbReference>
<dbReference type="GO" id="GO:0000447">
    <property type="term" value="P:endonucleolytic cleavage in ITS1 to separate SSU-rRNA from 5.8S rRNA and LSU-rRNA from tricistronic rRNA transcript (SSU-rRNA, 5.8S rRNA, LSU-rRNA)"/>
    <property type="evidence" value="ECO:0007669"/>
    <property type="project" value="EnsemblFungi"/>
</dbReference>
<feature type="compositionally biased region" description="Acidic residues" evidence="2">
    <location>
        <begin position="90"/>
        <end position="112"/>
    </location>
</feature>
<dbReference type="VEuPathDB" id="FungiDB:YALI0_D00957g"/>
<protein>
    <submittedName>
        <fullName evidence="5">KRI1-like family C-terminal-domain-containing protein</fullName>
    </submittedName>
</protein>
<sequence length="577" mass="67210">MARKKSAAKKAREAETKGVDAPKAEASFEPKKKQAKITPMDSDSEGSDEEEEAAFTINEDYARRFQYNKEREEKVRLELMHKNGEFDDKNSDDDESDSTSEDEDDNADLATEEVDAAIANVIATIRNNPGKLLEKNVKFFDEIKEGEIPTAKKEKPMYLKDYHRQTILDGGLTAEGEFPEGEKPYAIQQEEDRAKLISEMHADNDDEEDEDEDGEDGFLTKRKEQREIEEVELPDPEKDGDGFLDKFVSSKAWMTKDDNPTYNELVEDEEDEFDEKADEFEQEYNFRFQEEDGKEIISYGRNQDTVRRTAENSRKRQRESKAERKAEEKREREADKARFKKLMVKDVVKKMEALKKHIGDDASKFTAEDFEGDFDDTEWDRRMQQVFNDEFYGDDDAKPTWDDDIDMGGIEVEESDDDDEEEEETEEKTPALSNRKQKQLEKQQKKKEAKEILEKATAFVEENVDLAIEKEEARGRKPVREDSEAPKFRYREVSPESYGLTANDILMADDKQLNEYVGLKKLASWRGAEKKAKDQRKYGKKKRLKDWREQVFKKRDAPTDDEIMAALQKQQKGKRRK</sequence>
<feature type="compositionally biased region" description="Basic and acidic residues" evidence="2">
    <location>
        <begin position="438"/>
        <end position="448"/>
    </location>
</feature>
<dbReference type="AlphaFoldDB" id="A0A1D8NCP6"/>
<evidence type="ECO:0000256" key="1">
    <source>
        <dbReference type="ARBA" id="ARBA00007473"/>
    </source>
</evidence>
<dbReference type="VEuPathDB" id="FungiDB:YALI1_D00996g"/>
<accession>A0A1D8NCP6</accession>
<feature type="region of interest" description="Disordered" evidence="2">
    <location>
        <begin position="79"/>
        <end position="112"/>
    </location>
</feature>
<proteinExistence type="inferred from homology"/>
<evidence type="ECO:0000313" key="7">
    <source>
        <dbReference type="Proteomes" id="UP000256601"/>
    </source>
</evidence>
<feature type="region of interest" description="Disordered" evidence="2">
    <location>
        <begin position="1"/>
        <end position="62"/>
    </location>
</feature>
<dbReference type="GO" id="GO:0005730">
    <property type="term" value="C:nucleolus"/>
    <property type="evidence" value="ECO:0007669"/>
    <property type="project" value="EnsemblFungi"/>
</dbReference>
<dbReference type="Pfam" id="PF05178">
    <property type="entry name" value="Kri1"/>
    <property type="match status" value="1"/>
</dbReference>
<dbReference type="PANTHER" id="PTHR14490:SF5">
    <property type="entry name" value="PROTEIN KRI1 HOMOLOG"/>
    <property type="match status" value="1"/>
</dbReference>
<evidence type="ECO:0000313" key="6">
    <source>
        <dbReference type="Proteomes" id="UP000182444"/>
    </source>
</evidence>
<dbReference type="RefSeq" id="XP_502264.1">
    <property type="nucleotide sequence ID" value="XM_502264.1"/>
</dbReference>
<dbReference type="GeneID" id="2910411"/>
<dbReference type="OMA" id="KIMATRH"/>
<organism evidence="4 6">
    <name type="scientific">Yarrowia lipolytica</name>
    <name type="common">Candida lipolytica</name>
    <dbReference type="NCBI Taxonomy" id="4952"/>
    <lineage>
        <taxon>Eukaryota</taxon>
        <taxon>Fungi</taxon>
        <taxon>Dikarya</taxon>
        <taxon>Ascomycota</taxon>
        <taxon>Saccharomycotina</taxon>
        <taxon>Dipodascomycetes</taxon>
        <taxon>Dipodascales</taxon>
        <taxon>Dipodascales incertae sedis</taxon>
        <taxon>Yarrowia</taxon>
    </lineage>
</organism>
<dbReference type="Proteomes" id="UP000256601">
    <property type="component" value="Unassembled WGS sequence"/>
</dbReference>
<feature type="compositionally biased region" description="Basic and acidic residues" evidence="2">
    <location>
        <begin position="10"/>
        <end position="32"/>
    </location>
</feature>
<comment type="similarity">
    <text evidence="1">Belongs to the KRI1 family.</text>
</comment>
<feature type="compositionally biased region" description="Basic and acidic residues" evidence="2">
    <location>
        <begin position="235"/>
        <end position="244"/>
    </location>
</feature>
<feature type="compositionally biased region" description="Basic and acidic residues" evidence="2">
    <location>
        <begin position="218"/>
        <end position="228"/>
    </location>
</feature>
<dbReference type="OrthoDB" id="10252032at2759"/>
<feature type="region of interest" description="Disordered" evidence="2">
    <location>
        <begin position="558"/>
        <end position="577"/>
    </location>
</feature>
<feature type="compositionally biased region" description="Basic and acidic residues" evidence="2">
    <location>
        <begin position="79"/>
        <end position="89"/>
    </location>
</feature>